<dbReference type="Proteomes" id="UP000009136">
    <property type="component" value="Chromosome 29"/>
</dbReference>
<name>A0A3Q1MH12_BOVIN</name>
<reference evidence="8" key="1">
    <citation type="submission" date="2018-03" db="EMBL/GenBank/DDBJ databases">
        <title>ARS-UCD1.2.</title>
        <authorList>
            <person name="Rosen B.D."/>
            <person name="Bickhart D.M."/>
            <person name="Koren S."/>
            <person name="Schnabel R.D."/>
            <person name="Hall R."/>
            <person name="Zimin A."/>
            <person name="Dreischer C."/>
            <person name="Schultheiss S."/>
            <person name="Schroeder S.G."/>
            <person name="Elsik C.G."/>
            <person name="Couldrey C."/>
            <person name="Liu G.E."/>
            <person name="Van Tassell C.P."/>
            <person name="Phillippy A.M."/>
            <person name="Smith T.P.L."/>
            <person name="Medrano J.F."/>
        </authorList>
    </citation>
    <scope>NUCLEOTIDE SEQUENCE [LARGE SCALE GENOMIC DNA]</scope>
    <source>
        <strain evidence="8">Hereford</strain>
    </source>
</reference>
<evidence type="ECO:0000256" key="4">
    <source>
        <dbReference type="ARBA" id="ARBA00022989"/>
    </source>
</evidence>
<evidence type="ECO:0000256" key="2">
    <source>
        <dbReference type="ARBA" id="ARBA00006840"/>
    </source>
</evidence>
<dbReference type="PANTHER" id="PTHR19282">
    <property type="entry name" value="TETRASPANIN"/>
    <property type="match status" value="1"/>
</dbReference>
<dbReference type="PROSITE" id="PS00421">
    <property type="entry name" value="TM4_1"/>
    <property type="match status" value="1"/>
</dbReference>
<dbReference type="InterPro" id="IPR018503">
    <property type="entry name" value="Tetraspanin_CS"/>
</dbReference>
<dbReference type="Ensembl" id="ENSBTAT00000073353.3">
    <property type="protein sequence ID" value="ENSBTAP00000070503.3"/>
    <property type="gene ID" value="ENSBTAG00000019369.7"/>
</dbReference>
<reference evidence="8" key="2">
    <citation type="submission" date="2025-08" db="UniProtKB">
        <authorList>
            <consortium name="Ensembl"/>
        </authorList>
    </citation>
    <scope>IDENTIFICATION</scope>
    <source>
        <strain evidence="8">Hereford</strain>
    </source>
</reference>
<comment type="subcellular location">
    <subcellularLocation>
        <location evidence="1">Membrane</location>
        <topology evidence="1">Multi-pass membrane protein</topology>
    </subcellularLocation>
</comment>
<sequence>MGWGGVPCPLLPAGPSWEGPQALLRCSSIWVSQGPFPPYSEAVIFLPKCFKSCLHRSSFTITATQGNFATLSSSFPSLSAANLLIVTGAFVMAIGFVGCIGAIKENKCLLLTFFVALLLVFLLEACITILFFAYTDKIDRYAQRDLKKGLHLYGTPGNVGLTNAWSIIQTDFRCCGVSNYTDWFEVYNATRVPDSCCLEFSESCGLHAPGTWWKAPCYETVKMWLQENLLAVGVFGLCTALVQILGLTFAMTMYCQVVRADAYCA</sequence>
<evidence type="ECO:0000313" key="9">
    <source>
        <dbReference type="Proteomes" id="UP000009136"/>
    </source>
</evidence>
<evidence type="ECO:0000256" key="5">
    <source>
        <dbReference type="ARBA" id="ARBA00023136"/>
    </source>
</evidence>
<dbReference type="Gene3D" id="1.10.1450.10">
    <property type="entry name" value="Tetraspanin"/>
    <property type="match status" value="1"/>
</dbReference>
<keyword evidence="5 7" id="KW-0472">Membrane</keyword>
<reference evidence="8" key="3">
    <citation type="submission" date="2025-09" db="UniProtKB">
        <authorList>
            <consortium name="Ensembl"/>
        </authorList>
    </citation>
    <scope>IDENTIFICATION</scope>
    <source>
        <strain evidence="8">Hereford</strain>
    </source>
</reference>
<dbReference type="PRINTS" id="PR00259">
    <property type="entry name" value="TMFOUR"/>
</dbReference>
<feature type="transmembrane region" description="Helical" evidence="7">
    <location>
        <begin position="229"/>
        <end position="254"/>
    </location>
</feature>
<keyword evidence="4 7" id="KW-1133">Transmembrane helix</keyword>
<evidence type="ECO:0000256" key="6">
    <source>
        <dbReference type="PIRSR" id="PIRSR002419-1"/>
    </source>
</evidence>
<dbReference type="VEuPathDB" id="HostDB:ENSBTAG00000019369"/>
<dbReference type="InterPro" id="IPR008952">
    <property type="entry name" value="Tetraspanin_EC2_sf"/>
</dbReference>
<gene>
    <name evidence="8 10" type="primary">TSPAN4</name>
</gene>
<proteinExistence type="inferred from homology"/>
<organism evidence="8 9">
    <name type="scientific">Bos taurus</name>
    <name type="common">Bovine</name>
    <dbReference type="NCBI Taxonomy" id="9913"/>
    <lineage>
        <taxon>Eukaryota</taxon>
        <taxon>Metazoa</taxon>
        <taxon>Chordata</taxon>
        <taxon>Craniata</taxon>
        <taxon>Vertebrata</taxon>
        <taxon>Euteleostomi</taxon>
        <taxon>Mammalia</taxon>
        <taxon>Eutheria</taxon>
        <taxon>Laurasiatheria</taxon>
        <taxon>Artiodactyla</taxon>
        <taxon>Ruminantia</taxon>
        <taxon>Pecora</taxon>
        <taxon>Bovidae</taxon>
        <taxon>Bovinae</taxon>
        <taxon>Bos</taxon>
    </lineage>
</organism>
<dbReference type="InterPro" id="IPR018499">
    <property type="entry name" value="Tetraspanin/Peripherin"/>
</dbReference>
<evidence type="ECO:0000256" key="3">
    <source>
        <dbReference type="ARBA" id="ARBA00022692"/>
    </source>
</evidence>
<dbReference type="GeneTree" id="ENSGT00940000160434"/>
<dbReference type="Bgee" id="ENSBTAG00000019369">
    <property type="expression patterns" value="Expressed in anterior segment of eyeball and 104 other cell types or tissues"/>
</dbReference>
<keyword evidence="9" id="KW-1185">Reference proteome</keyword>
<evidence type="ECO:0000256" key="7">
    <source>
        <dbReference type="SAM" id="Phobius"/>
    </source>
</evidence>
<feature type="disulfide bond" evidence="6">
    <location>
        <begin position="175"/>
        <end position="196"/>
    </location>
</feature>
<keyword evidence="3 7" id="KW-0812">Transmembrane</keyword>
<dbReference type="Pfam" id="PF00335">
    <property type="entry name" value="Tetraspanin"/>
    <property type="match status" value="1"/>
</dbReference>
<feature type="transmembrane region" description="Helical" evidence="7">
    <location>
        <begin position="109"/>
        <end position="134"/>
    </location>
</feature>
<dbReference type="CDD" id="cd03165">
    <property type="entry name" value="NET-5_like_LEL"/>
    <property type="match status" value="1"/>
</dbReference>
<dbReference type="VGNC" id="VGNC:36439">
    <property type="gene designation" value="TSPAN4"/>
</dbReference>
<accession>A0A3Q1MH12</accession>
<dbReference type="GO" id="GO:0016020">
    <property type="term" value="C:membrane"/>
    <property type="evidence" value="ECO:0007669"/>
    <property type="project" value="UniProtKB-SubCell"/>
</dbReference>
<evidence type="ECO:0000313" key="8">
    <source>
        <dbReference type="Ensembl" id="ENSBTAP00000070503.3"/>
    </source>
</evidence>
<comment type="similarity">
    <text evidence="2">Belongs to the tetraspanin (TM4SF) family.</text>
</comment>
<evidence type="ECO:0000313" key="10">
    <source>
        <dbReference type="VGNC" id="VGNC:36439"/>
    </source>
</evidence>
<dbReference type="PANTHER" id="PTHR19282:SF40">
    <property type="entry name" value="TETRASPANIN-4"/>
    <property type="match status" value="1"/>
</dbReference>
<dbReference type="AlphaFoldDB" id="A0A3Q1MH12"/>
<dbReference type="SUPFAM" id="SSF48652">
    <property type="entry name" value="Tetraspanin"/>
    <property type="match status" value="1"/>
</dbReference>
<keyword evidence="6" id="KW-1015">Disulfide bond</keyword>
<feature type="transmembrane region" description="Helical" evidence="7">
    <location>
        <begin position="83"/>
        <end position="103"/>
    </location>
</feature>
<dbReference type="OrthoDB" id="432835at2759"/>
<evidence type="ECO:0000256" key="1">
    <source>
        <dbReference type="ARBA" id="ARBA00004141"/>
    </source>
</evidence>
<protein>
    <submittedName>
        <fullName evidence="8">Tetraspanin 4</fullName>
    </submittedName>
</protein>